<comment type="similarity">
    <text evidence="7">Belongs to the TRAP transporter large permease family.</text>
</comment>
<feature type="transmembrane region" description="Helical" evidence="7">
    <location>
        <begin position="168"/>
        <end position="193"/>
    </location>
</feature>
<evidence type="ECO:0000256" key="7">
    <source>
        <dbReference type="RuleBase" id="RU369079"/>
    </source>
</evidence>
<comment type="function">
    <text evidence="7">Part of the tripartite ATP-independent periplasmic (TRAP) transport system.</text>
</comment>
<feature type="transmembrane region" description="Helical" evidence="7">
    <location>
        <begin position="313"/>
        <end position="330"/>
    </location>
</feature>
<dbReference type="Pfam" id="PF06808">
    <property type="entry name" value="DctM"/>
    <property type="match status" value="1"/>
</dbReference>
<feature type="transmembrane region" description="Helical" evidence="7">
    <location>
        <begin position="362"/>
        <end position="386"/>
    </location>
</feature>
<keyword evidence="2" id="KW-1003">Cell membrane</keyword>
<feature type="transmembrane region" description="Helical" evidence="7">
    <location>
        <begin position="398"/>
        <end position="421"/>
    </location>
</feature>
<dbReference type="STRING" id="83767.SAMN05660652_00825"/>
<keyword evidence="6 7" id="KW-0472">Membrane</keyword>
<keyword evidence="4 7" id="KW-0812">Transmembrane</keyword>
<keyword evidence="5 7" id="KW-1133">Transmembrane helix</keyword>
<dbReference type="OrthoDB" id="9777699at2"/>
<evidence type="ECO:0000256" key="4">
    <source>
        <dbReference type="ARBA" id="ARBA00022692"/>
    </source>
</evidence>
<feature type="transmembrane region" description="Helical" evidence="7">
    <location>
        <begin position="80"/>
        <end position="106"/>
    </location>
</feature>
<reference evidence="9 10" key="1">
    <citation type="submission" date="2016-10" db="EMBL/GenBank/DDBJ databases">
        <authorList>
            <person name="de Groot N.N."/>
        </authorList>
    </citation>
    <scope>NUCLEOTIDE SEQUENCE [LARGE SCALE GENOMIC DNA]</scope>
    <source>
        <strain evidence="9 10">DSM 5885</strain>
    </source>
</reference>
<comment type="subunit">
    <text evidence="7">The complex comprises the extracytoplasmic solute receptor protein and the two transmembrane proteins.</text>
</comment>
<evidence type="ECO:0000313" key="9">
    <source>
        <dbReference type="EMBL" id="SDG88681.1"/>
    </source>
</evidence>
<feature type="transmembrane region" description="Helical" evidence="7">
    <location>
        <begin position="242"/>
        <end position="260"/>
    </location>
</feature>
<dbReference type="RefSeq" id="WP_091934064.1">
    <property type="nucleotide sequence ID" value="NZ_FNCY01000002.1"/>
</dbReference>
<dbReference type="PANTHER" id="PTHR33362:SF2">
    <property type="entry name" value="TRAP TRANSPORTER LARGE PERMEASE PROTEIN"/>
    <property type="match status" value="1"/>
</dbReference>
<evidence type="ECO:0000256" key="2">
    <source>
        <dbReference type="ARBA" id="ARBA00022475"/>
    </source>
</evidence>
<evidence type="ECO:0000256" key="5">
    <source>
        <dbReference type="ARBA" id="ARBA00022989"/>
    </source>
</evidence>
<dbReference type="NCBIfam" id="TIGR00786">
    <property type="entry name" value="dctM"/>
    <property type="match status" value="1"/>
</dbReference>
<keyword evidence="7" id="KW-0813">Transport</keyword>
<dbReference type="PIRSF" id="PIRSF006066">
    <property type="entry name" value="HI0050"/>
    <property type="match status" value="1"/>
</dbReference>
<feature type="domain" description="TRAP C4-dicarboxylate transport system permease DctM subunit" evidence="8">
    <location>
        <begin position="7"/>
        <end position="417"/>
    </location>
</feature>
<proteinExistence type="inferred from homology"/>
<dbReference type="AlphaFoldDB" id="A0A1G7XWZ9"/>
<dbReference type="GO" id="GO:0022857">
    <property type="term" value="F:transmembrane transporter activity"/>
    <property type="evidence" value="ECO:0007669"/>
    <property type="project" value="UniProtKB-UniRule"/>
</dbReference>
<evidence type="ECO:0000256" key="3">
    <source>
        <dbReference type="ARBA" id="ARBA00022519"/>
    </source>
</evidence>
<dbReference type="GO" id="GO:0005886">
    <property type="term" value="C:plasma membrane"/>
    <property type="evidence" value="ECO:0007669"/>
    <property type="project" value="UniProtKB-SubCell"/>
</dbReference>
<sequence>MEALILLGSLAVLLAIGVPVAYSLCIASMVGYWVIDLPLDALMVAIGSGVNKFSLLAIPFFVLAGAIMAEGGMARRLVEFASVLVGFIRGGLSLVNILASTFFGAISGSSVADTASVGTVLIPEMEKKGYPRDFATAVTVSGSVQAVLIPPSHNAVIYSLAAGGSVSIASLFLAGILPGLLLGMTVAGLCLFFAYRRGYPKGEVIPMAQARRIVLDALWGLMTMVIILGGIMSGIFTATESAAVACVWAFGVTMFVYRDYRWRDLPKLIHRTVKTVTIVMILIGFAAGFGQIMTFMQLPAEITALFTSLSDNPYVILLCINVMLLVLGTLMDMAPLILILTPILLPVVSALGVHPVHFGMIMMVNLGIGLISPPVGSVLFVGSAVAKLRIEAVVKSMLPFYVGLLGVLLLVTYVPAISLFIPQAMGY</sequence>
<gene>
    <name evidence="9" type="ORF">SAMN05660652_00825</name>
</gene>
<evidence type="ECO:0000313" key="10">
    <source>
        <dbReference type="Proteomes" id="UP000198607"/>
    </source>
</evidence>
<name>A0A1G7XWZ9_9RHOO</name>
<feature type="transmembrane region" description="Helical" evidence="7">
    <location>
        <begin position="337"/>
        <end position="356"/>
    </location>
</feature>
<accession>A0A1G7XWZ9</accession>
<dbReference type="InterPro" id="IPR004681">
    <property type="entry name" value="TRAP_DctM"/>
</dbReference>
<protein>
    <recommendedName>
        <fullName evidence="7">TRAP transporter large permease protein</fullName>
    </recommendedName>
</protein>
<dbReference type="PANTHER" id="PTHR33362">
    <property type="entry name" value="SIALIC ACID TRAP TRANSPORTER PERMEASE PROTEIN SIAT-RELATED"/>
    <property type="match status" value="1"/>
</dbReference>
<dbReference type="EMBL" id="FNCY01000002">
    <property type="protein sequence ID" value="SDG88681.1"/>
    <property type="molecule type" value="Genomic_DNA"/>
</dbReference>
<comment type="caution">
    <text evidence="7">Lacks conserved residue(s) required for the propagation of feature annotation.</text>
</comment>
<feature type="transmembrane region" description="Helical" evidence="7">
    <location>
        <begin position="42"/>
        <end position="68"/>
    </location>
</feature>
<keyword evidence="10" id="KW-1185">Reference proteome</keyword>
<evidence type="ECO:0000256" key="1">
    <source>
        <dbReference type="ARBA" id="ARBA00004429"/>
    </source>
</evidence>
<feature type="transmembrane region" description="Helical" evidence="7">
    <location>
        <begin position="213"/>
        <end position="236"/>
    </location>
</feature>
<organism evidence="9 10">
    <name type="scientific">Propionivibrio dicarboxylicus</name>
    <dbReference type="NCBI Taxonomy" id="83767"/>
    <lineage>
        <taxon>Bacteria</taxon>
        <taxon>Pseudomonadati</taxon>
        <taxon>Pseudomonadota</taxon>
        <taxon>Betaproteobacteria</taxon>
        <taxon>Rhodocyclales</taxon>
        <taxon>Rhodocyclaceae</taxon>
        <taxon>Propionivibrio</taxon>
    </lineage>
</organism>
<feature type="transmembrane region" description="Helical" evidence="7">
    <location>
        <begin position="272"/>
        <end position="293"/>
    </location>
</feature>
<comment type="subcellular location">
    <subcellularLocation>
        <location evidence="1 7">Cell inner membrane</location>
        <topology evidence="1 7">Multi-pass membrane protein</topology>
    </subcellularLocation>
</comment>
<dbReference type="InterPro" id="IPR010656">
    <property type="entry name" value="DctM"/>
</dbReference>
<evidence type="ECO:0000256" key="6">
    <source>
        <dbReference type="ARBA" id="ARBA00023136"/>
    </source>
</evidence>
<keyword evidence="3 7" id="KW-0997">Cell inner membrane</keyword>
<dbReference type="Proteomes" id="UP000198607">
    <property type="component" value="Unassembled WGS sequence"/>
</dbReference>
<evidence type="ECO:0000259" key="8">
    <source>
        <dbReference type="Pfam" id="PF06808"/>
    </source>
</evidence>